<evidence type="ECO:0000256" key="2">
    <source>
        <dbReference type="ARBA" id="ARBA00022729"/>
    </source>
</evidence>
<dbReference type="SUPFAM" id="SSF53822">
    <property type="entry name" value="Periplasmic binding protein-like I"/>
    <property type="match status" value="1"/>
</dbReference>
<protein>
    <submittedName>
        <fullName evidence="6">ABC transporter substrate-binding protein</fullName>
    </submittedName>
</protein>
<dbReference type="Gene3D" id="3.40.50.2300">
    <property type="match status" value="2"/>
</dbReference>
<feature type="domain" description="Leucine-binding protein" evidence="5">
    <location>
        <begin position="28"/>
        <end position="371"/>
    </location>
</feature>
<keyword evidence="3" id="KW-0813">Transport</keyword>
<proteinExistence type="inferred from homology"/>
<dbReference type="RefSeq" id="WP_220226940.1">
    <property type="nucleotide sequence ID" value="NZ_JAICBX010000001.1"/>
</dbReference>
<comment type="caution">
    <text evidence="6">The sequence shown here is derived from an EMBL/GenBank/DDBJ whole genome shotgun (WGS) entry which is preliminary data.</text>
</comment>
<dbReference type="CDD" id="cd06333">
    <property type="entry name" value="PBP1_ABC_RPA1789-like"/>
    <property type="match status" value="1"/>
</dbReference>
<keyword evidence="7" id="KW-1185">Reference proteome</keyword>
<evidence type="ECO:0000256" key="1">
    <source>
        <dbReference type="ARBA" id="ARBA00010062"/>
    </source>
</evidence>
<evidence type="ECO:0000313" key="7">
    <source>
        <dbReference type="Proteomes" id="UP001196509"/>
    </source>
</evidence>
<keyword evidence="2 4" id="KW-0732">Signal</keyword>
<accession>A0AAE2ZHN9</accession>
<dbReference type="PANTHER" id="PTHR30483">
    <property type="entry name" value="LEUCINE-SPECIFIC-BINDING PROTEIN"/>
    <property type="match status" value="1"/>
</dbReference>
<dbReference type="InterPro" id="IPR028081">
    <property type="entry name" value="Leu-bd"/>
</dbReference>
<sequence>MRGIRATAVAAGLVAACSFITTSHADDTIQIGAPLILSGPGAFAGEASKRTLDMLAEELNKGGGISGAPVEFVYYDTEGKPDVAVRVVNRLVKSDQVDAVLGPIASWEAVAVKQVLERAGVPTLMLSATRSTVDPVSDCVFKLPADDAIVVARVYKYLKENGISKVALITTQDGFGDGGQRELENQAEAAGIEIVFDEKFSMDDTDLAPLLNKIKRTDAQAVINWSSSRAPVIVTNTFRQVGLDLPLIHSHAAISPAVLEGAGDNSEGMLAAGAKFEAVNDLPDSDPQKPVIKAYRDAYEASFGEAPNQFGAGAYDAFNILVDALKRAGTESEALCDAIEQTKGHVGLGGVYSYSDSDHAGLGTDSVVIYQAGSGQWKMLQ</sequence>
<dbReference type="AlphaFoldDB" id="A0AAE2ZHN9"/>
<dbReference type="PANTHER" id="PTHR30483:SF38">
    <property type="entry name" value="BLR7848 PROTEIN"/>
    <property type="match status" value="1"/>
</dbReference>
<gene>
    <name evidence="6" type="ORF">K1W69_03485</name>
</gene>
<dbReference type="InterPro" id="IPR028082">
    <property type="entry name" value="Peripla_BP_I"/>
</dbReference>
<comment type="similarity">
    <text evidence="1">Belongs to the leucine-binding protein family.</text>
</comment>
<dbReference type="EMBL" id="JAICBX010000001">
    <property type="protein sequence ID" value="MBW8636239.1"/>
    <property type="molecule type" value="Genomic_DNA"/>
</dbReference>
<feature type="signal peptide" evidence="4">
    <location>
        <begin position="1"/>
        <end position="25"/>
    </location>
</feature>
<evidence type="ECO:0000256" key="4">
    <source>
        <dbReference type="SAM" id="SignalP"/>
    </source>
</evidence>
<dbReference type="InterPro" id="IPR051010">
    <property type="entry name" value="BCAA_transport"/>
</dbReference>
<reference evidence="6" key="1">
    <citation type="submission" date="2021-08" db="EMBL/GenBank/DDBJ databases">
        <title>Hoeflea bacterium WL0058 sp. nov., isolated from the sediment.</title>
        <authorList>
            <person name="Wang L."/>
            <person name="Zhang D."/>
        </authorList>
    </citation>
    <scope>NUCLEOTIDE SEQUENCE</scope>
    <source>
        <strain evidence="6">WL0058</strain>
    </source>
</reference>
<dbReference type="PROSITE" id="PS51257">
    <property type="entry name" value="PROKAR_LIPOPROTEIN"/>
    <property type="match status" value="1"/>
</dbReference>
<organism evidence="6 7">
    <name type="scientific">Flavimaribacter sediminis</name>
    <dbReference type="NCBI Taxonomy" id="2865987"/>
    <lineage>
        <taxon>Bacteria</taxon>
        <taxon>Pseudomonadati</taxon>
        <taxon>Pseudomonadota</taxon>
        <taxon>Alphaproteobacteria</taxon>
        <taxon>Hyphomicrobiales</taxon>
        <taxon>Rhizobiaceae</taxon>
        <taxon>Flavimaribacter</taxon>
    </lineage>
</organism>
<dbReference type="GO" id="GO:0006865">
    <property type="term" value="P:amino acid transport"/>
    <property type="evidence" value="ECO:0007669"/>
    <property type="project" value="UniProtKB-KW"/>
</dbReference>
<keyword evidence="3" id="KW-0029">Amino-acid transport</keyword>
<evidence type="ECO:0000256" key="3">
    <source>
        <dbReference type="ARBA" id="ARBA00022970"/>
    </source>
</evidence>
<name>A0AAE2ZHN9_9HYPH</name>
<evidence type="ECO:0000259" key="5">
    <source>
        <dbReference type="Pfam" id="PF13458"/>
    </source>
</evidence>
<feature type="chain" id="PRO_5042281043" evidence="4">
    <location>
        <begin position="26"/>
        <end position="381"/>
    </location>
</feature>
<dbReference type="Proteomes" id="UP001196509">
    <property type="component" value="Unassembled WGS sequence"/>
</dbReference>
<dbReference type="Pfam" id="PF13458">
    <property type="entry name" value="Peripla_BP_6"/>
    <property type="match status" value="1"/>
</dbReference>
<evidence type="ECO:0000313" key="6">
    <source>
        <dbReference type="EMBL" id="MBW8636239.1"/>
    </source>
</evidence>